<dbReference type="InterPro" id="IPR039429">
    <property type="entry name" value="SHMT-like_dom"/>
</dbReference>
<evidence type="ECO:0000259" key="7">
    <source>
        <dbReference type="Pfam" id="PF00464"/>
    </source>
</evidence>
<dbReference type="InterPro" id="IPR015424">
    <property type="entry name" value="PyrdxlP-dep_Trfase"/>
</dbReference>
<sequence>MSLTLPAPVTDPADDRTLPAPAAARPAPDPDLVDFAGHAATRLRERDSALYALLARESARQRDTLMMVAASSVADPSVLACEGSALGNLTAEGYPGNRYHAGCGVADDIERLAIERACAAFGAQDAIVQPHSGSSANLAVITALLSPGDTLLGLDLDCGGHLTHGSPASVTGRYYRARGYRVTPDGLLDYDQIRELALAHRPKLIVCGASAYPRSIDFARFREIADEANAYLMADISHIAGLVAAGLHQSPVDHAHVTTTSTYKQLYGPRGGLILLGRDARKAGPERGTLAATLRRAVFPFTQGTPDLASVAAKARALDFVASPDFAELAKRLADGAQAIAERLSDRGLRLVTGGTDTHMVLLDLRGTGVTGDVAEQALESCGIVVNRNRVPGDTTPVRVTGGLRLGTNTLAARGMDRTVAAECADLVADVLDELRTPGGVLPDAVRDRVRARVSELCARHPLPGYPA</sequence>
<dbReference type="Proteomes" id="UP000326831">
    <property type="component" value="Chromosome"/>
</dbReference>
<dbReference type="GO" id="GO:0032259">
    <property type="term" value="P:methylation"/>
    <property type="evidence" value="ECO:0007669"/>
    <property type="project" value="UniProtKB-KW"/>
</dbReference>
<comment type="caution">
    <text evidence="4">Lacks conserved residue(s) required for the propagation of feature annotation.</text>
</comment>
<proteinExistence type="inferred from homology"/>
<dbReference type="GO" id="GO:0008168">
    <property type="term" value="F:methyltransferase activity"/>
    <property type="evidence" value="ECO:0007669"/>
    <property type="project" value="UniProtKB-KW"/>
</dbReference>
<keyword evidence="4 8" id="KW-0808">Transferase</keyword>
<dbReference type="GO" id="GO:0005829">
    <property type="term" value="C:cytosol"/>
    <property type="evidence" value="ECO:0007669"/>
    <property type="project" value="TreeGrafter"/>
</dbReference>
<feature type="binding site" evidence="4">
    <location>
        <position position="156"/>
    </location>
    <ligand>
        <name>(6S)-5,6,7,8-tetrahydrofolate</name>
        <dbReference type="ChEBI" id="CHEBI:57453"/>
    </ligand>
</feature>
<dbReference type="Gene3D" id="3.90.1150.10">
    <property type="entry name" value="Aspartate Aminotransferase, domain 1"/>
    <property type="match status" value="1"/>
</dbReference>
<dbReference type="KEGG" id="ssub:CP968_32275"/>
<dbReference type="GO" id="GO:0035999">
    <property type="term" value="P:tetrahydrofolate interconversion"/>
    <property type="evidence" value="ECO:0007669"/>
    <property type="project" value="UniProtKB-UniRule"/>
</dbReference>
<organism evidence="8 9">
    <name type="scientific">Streptomyces subrutilus</name>
    <dbReference type="NCBI Taxonomy" id="36818"/>
    <lineage>
        <taxon>Bacteria</taxon>
        <taxon>Bacillati</taxon>
        <taxon>Actinomycetota</taxon>
        <taxon>Actinomycetes</taxon>
        <taxon>Kitasatosporales</taxon>
        <taxon>Streptomycetaceae</taxon>
        <taxon>Streptomyces</taxon>
    </lineage>
</organism>
<dbReference type="PIRSF" id="PIRSF000412">
    <property type="entry name" value="SHMT"/>
    <property type="match status" value="1"/>
</dbReference>
<comment type="similarity">
    <text evidence="2 4">Belongs to the SHMT family.</text>
</comment>
<keyword evidence="3 4" id="KW-0663">Pyridoxal phosphate</keyword>
<feature type="region of interest" description="Disordered" evidence="6">
    <location>
        <begin position="1"/>
        <end position="31"/>
    </location>
</feature>
<dbReference type="OrthoDB" id="3514085at2"/>
<dbReference type="SUPFAM" id="SSF53383">
    <property type="entry name" value="PLP-dependent transferases"/>
    <property type="match status" value="1"/>
</dbReference>
<keyword evidence="4" id="KW-0963">Cytoplasm</keyword>
<comment type="cofactor">
    <cofactor evidence="1 4 5">
        <name>pyridoxal 5'-phosphate</name>
        <dbReference type="ChEBI" id="CHEBI:597326"/>
    </cofactor>
</comment>
<comment type="function">
    <text evidence="4">Catalyzes the reversible interconversion of serine and glycine with tetrahydrofolate (THF) serving as the one-carbon carrier. This reaction serves as the major source of one-carbon groups required for the biosynthesis of purines, thymidylate, methionine, and other important biomolecules.</text>
</comment>
<reference evidence="8 9" key="1">
    <citation type="submission" date="2017-09" db="EMBL/GenBank/DDBJ databases">
        <authorList>
            <person name="Lee N."/>
            <person name="Cho B.-K."/>
        </authorList>
    </citation>
    <scope>NUCLEOTIDE SEQUENCE [LARGE SCALE GENOMIC DNA]</scope>
    <source>
        <strain evidence="8 9">ATCC 27467</strain>
    </source>
</reference>
<protein>
    <recommendedName>
        <fullName evidence="4">Probable serine hydroxymethyltransferase</fullName>
        <shortName evidence="4">SHMT</shortName>
        <shortName evidence="4">Serine methylase</shortName>
        <ecNumber evidence="4">2.1.2.1</ecNumber>
    </recommendedName>
</protein>
<feature type="modified residue" description="N6-(pyridoxal phosphate)lysine" evidence="4 5">
    <location>
        <position position="264"/>
    </location>
</feature>
<evidence type="ECO:0000256" key="1">
    <source>
        <dbReference type="ARBA" id="ARBA00001933"/>
    </source>
</evidence>
<dbReference type="HAMAP" id="MF_00051">
    <property type="entry name" value="SHMT"/>
    <property type="match status" value="1"/>
</dbReference>
<feature type="domain" description="Serine hydroxymethyltransferase-like" evidence="7">
    <location>
        <begin position="44"/>
        <end position="425"/>
    </location>
</feature>
<gene>
    <name evidence="4" type="primary">glyA</name>
    <name evidence="8" type="ORF">CP968_32275</name>
</gene>
<evidence type="ECO:0000313" key="8">
    <source>
        <dbReference type="EMBL" id="QEU82323.1"/>
    </source>
</evidence>
<comment type="subcellular location">
    <subcellularLocation>
        <location evidence="4">Cytoplasm</location>
    </subcellularLocation>
</comment>
<keyword evidence="4" id="KW-0554">One-carbon metabolism</keyword>
<evidence type="ECO:0000256" key="4">
    <source>
        <dbReference type="HAMAP-Rule" id="MF_00051"/>
    </source>
</evidence>
<dbReference type="PANTHER" id="PTHR11680">
    <property type="entry name" value="SERINE HYDROXYMETHYLTRANSFERASE"/>
    <property type="match status" value="1"/>
</dbReference>
<dbReference type="InterPro" id="IPR049943">
    <property type="entry name" value="Ser_HO-MeTrfase-like"/>
</dbReference>
<dbReference type="NCBIfam" id="NF000586">
    <property type="entry name" value="PRK00011.1"/>
    <property type="match status" value="1"/>
</dbReference>
<evidence type="ECO:0000256" key="5">
    <source>
        <dbReference type="PIRSR" id="PIRSR000412-50"/>
    </source>
</evidence>
<dbReference type="InterPro" id="IPR001085">
    <property type="entry name" value="Ser_HO-MeTrfase"/>
</dbReference>
<comment type="pathway">
    <text evidence="4">One-carbon metabolism; tetrahydrofolate interconversion.</text>
</comment>
<dbReference type="Pfam" id="PF00464">
    <property type="entry name" value="SHMT"/>
    <property type="match status" value="1"/>
</dbReference>
<dbReference type="Gene3D" id="3.40.640.10">
    <property type="entry name" value="Type I PLP-dependent aspartate aminotransferase-like (Major domain)"/>
    <property type="match status" value="1"/>
</dbReference>
<dbReference type="EC" id="2.1.2.1" evidence="4"/>
<keyword evidence="8" id="KW-0489">Methyltransferase</keyword>
<dbReference type="InterPro" id="IPR015422">
    <property type="entry name" value="PyrdxlP-dep_Trfase_small"/>
</dbReference>
<dbReference type="AlphaFoldDB" id="A0A5P2UT70"/>
<dbReference type="PANTHER" id="PTHR11680:SF35">
    <property type="entry name" value="SERINE HYDROXYMETHYLTRANSFERASE 1"/>
    <property type="match status" value="1"/>
</dbReference>
<keyword evidence="9" id="KW-1185">Reference proteome</keyword>
<name>A0A5P2UT70_9ACTN</name>
<comment type="subunit">
    <text evidence="4">Homodimer.</text>
</comment>
<comment type="catalytic activity">
    <reaction evidence="4">
        <text>(6R)-5,10-methylene-5,6,7,8-tetrahydrofolate + glycine + H2O = (6S)-5,6,7,8-tetrahydrofolate + L-serine</text>
        <dbReference type="Rhea" id="RHEA:15481"/>
        <dbReference type="ChEBI" id="CHEBI:15377"/>
        <dbReference type="ChEBI" id="CHEBI:15636"/>
        <dbReference type="ChEBI" id="CHEBI:33384"/>
        <dbReference type="ChEBI" id="CHEBI:57305"/>
        <dbReference type="ChEBI" id="CHEBI:57453"/>
        <dbReference type="EC" id="2.1.2.1"/>
    </reaction>
</comment>
<dbReference type="RefSeq" id="WP_150521331.1">
    <property type="nucleotide sequence ID" value="NZ_BMVX01000011.1"/>
</dbReference>
<evidence type="ECO:0000313" key="9">
    <source>
        <dbReference type="Proteomes" id="UP000326831"/>
    </source>
</evidence>
<dbReference type="CDD" id="cd00378">
    <property type="entry name" value="SHMT"/>
    <property type="match status" value="1"/>
</dbReference>
<dbReference type="UniPathway" id="UPA00193"/>
<accession>A0A5P2UT70</accession>
<evidence type="ECO:0000256" key="3">
    <source>
        <dbReference type="ARBA" id="ARBA00022898"/>
    </source>
</evidence>
<evidence type="ECO:0000256" key="2">
    <source>
        <dbReference type="ARBA" id="ARBA00006376"/>
    </source>
</evidence>
<dbReference type="EMBL" id="CP023701">
    <property type="protein sequence ID" value="QEU82323.1"/>
    <property type="molecule type" value="Genomic_DNA"/>
</dbReference>
<dbReference type="GO" id="GO:0019264">
    <property type="term" value="P:glycine biosynthetic process from serine"/>
    <property type="evidence" value="ECO:0007669"/>
    <property type="project" value="InterPro"/>
</dbReference>
<dbReference type="InterPro" id="IPR015421">
    <property type="entry name" value="PyrdxlP-dep_Trfase_major"/>
</dbReference>
<dbReference type="GO" id="GO:0030170">
    <property type="term" value="F:pyridoxal phosphate binding"/>
    <property type="evidence" value="ECO:0007669"/>
    <property type="project" value="UniProtKB-UniRule"/>
</dbReference>
<feature type="binding site" evidence="4">
    <location>
        <begin position="160"/>
        <end position="162"/>
    </location>
    <ligand>
        <name>(6S)-5,6,7,8-tetrahydrofolate</name>
        <dbReference type="ChEBI" id="CHEBI:57453"/>
    </ligand>
</feature>
<evidence type="ECO:0000256" key="6">
    <source>
        <dbReference type="SAM" id="MobiDB-lite"/>
    </source>
</evidence>
<dbReference type="GO" id="GO:0004372">
    <property type="term" value="F:glycine hydroxymethyltransferase activity"/>
    <property type="evidence" value="ECO:0007669"/>
    <property type="project" value="UniProtKB-EC"/>
</dbReference>